<dbReference type="OrthoDB" id="5296954at2"/>
<evidence type="ECO:0000313" key="3">
    <source>
        <dbReference type="Proteomes" id="UP000185678"/>
    </source>
</evidence>
<dbReference type="RefSeq" id="WP_076397989.1">
    <property type="nucleotide sequence ID" value="NZ_FTOA01000001.1"/>
</dbReference>
<keyword evidence="1" id="KW-0732">Signal</keyword>
<reference evidence="2 3" key="1">
    <citation type="submission" date="2017-01" db="EMBL/GenBank/DDBJ databases">
        <authorList>
            <person name="Mah S.A."/>
            <person name="Swanson W.J."/>
            <person name="Moy G.W."/>
            <person name="Vacquier V.D."/>
        </authorList>
    </citation>
    <scope>NUCLEOTIDE SEQUENCE [LARGE SCALE GENOMIC DNA]</scope>
    <source>
        <strain evidence="2 3">DSM 11589</strain>
    </source>
</reference>
<dbReference type="AlphaFoldDB" id="A0A1N7IHX8"/>
<keyword evidence="3" id="KW-1185">Reference proteome</keyword>
<evidence type="ECO:0008006" key="4">
    <source>
        <dbReference type="Google" id="ProtNLM"/>
    </source>
</evidence>
<accession>A0A1N7IHX8</accession>
<evidence type="ECO:0000256" key="1">
    <source>
        <dbReference type="SAM" id="SignalP"/>
    </source>
</evidence>
<dbReference type="EMBL" id="FTOA01000001">
    <property type="protein sequence ID" value="SIS36697.1"/>
    <property type="molecule type" value="Genomic_DNA"/>
</dbReference>
<feature type="chain" id="PRO_5012658899" description="Lipoprotein" evidence="1">
    <location>
        <begin position="31"/>
        <end position="181"/>
    </location>
</feature>
<proteinExistence type="predicted"/>
<protein>
    <recommendedName>
        <fullName evidence="4">Lipoprotein</fullName>
    </recommendedName>
</protein>
<dbReference type="InterPro" id="IPR024409">
    <property type="entry name" value="DUF3833"/>
</dbReference>
<dbReference type="Proteomes" id="UP000185678">
    <property type="component" value="Unassembled WGS sequence"/>
</dbReference>
<feature type="signal peptide" evidence="1">
    <location>
        <begin position="1"/>
        <end position="30"/>
    </location>
</feature>
<gene>
    <name evidence="2" type="ORF">SAMN05421779_10194</name>
</gene>
<evidence type="ECO:0000313" key="2">
    <source>
        <dbReference type="EMBL" id="SIS36697.1"/>
    </source>
</evidence>
<dbReference type="PROSITE" id="PS51257">
    <property type="entry name" value="PROKAR_LIPOPROTEIN"/>
    <property type="match status" value="1"/>
</dbReference>
<dbReference type="Pfam" id="PF12915">
    <property type="entry name" value="DUF3833"/>
    <property type="match status" value="1"/>
</dbReference>
<name>A0A1N7IHX8_9PROT</name>
<sequence length="181" mass="20393">MFRALRRFAVIFATLSIVTGCTTMSPQDFASTTPALSLEEYFVGKTKAYGLFHDRFGTLQRRFTVDITGTLNNEGALVLDERFSYADGETQQRVWTIRKADDGLYEGRADDVVGTARGELAGAVLRWTYDLDLPISGRTWQVAFDDWMILMDDGILMNKATVSKWGLKIGEVTLVFRQVKE</sequence>
<dbReference type="STRING" id="80876.SAMN05421779_10194"/>
<organism evidence="2 3">
    <name type="scientific">Insolitispirillum peregrinum</name>
    <dbReference type="NCBI Taxonomy" id="80876"/>
    <lineage>
        <taxon>Bacteria</taxon>
        <taxon>Pseudomonadati</taxon>
        <taxon>Pseudomonadota</taxon>
        <taxon>Alphaproteobacteria</taxon>
        <taxon>Rhodospirillales</taxon>
        <taxon>Novispirillaceae</taxon>
        <taxon>Insolitispirillum</taxon>
    </lineage>
</organism>